<evidence type="ECO:0000259" key="1">
    <source>
        <dbReference type="Pfam" id="PF00961"/>
    </source>
</evidence>
<dbReference type="SUPFAM" id="SSF55608">
    <property type="entry name" value="Homing endonucleases"/>
    <property type="match status" value="2"/>
</dbReference>
<protein>
    <recommendedName>
        <fullName evidence="1">Homing endonuclease LAGLIDADG domain-containing protein</fullName>
    </recommendedName>
</protein>
<dbReference type="PANTHER" id="PTHR36181">
    <property type="entry name" value="INTRON-ENCODED ENDONUCLEASE AI3-RELATED"/>
    <property type="match status" value="1"/>
</dbReference>
<gene>
    <name evidence="2" type="primary">orf300</name>
</gene>
<dbReference type="AlphaFoldDB" id="A0A6B9VNQ8"/>
<organism evidence="2">
    <name type="scientific">Trebouxia lynnae</name>
    <dbReference type="NCBI Taxonomy" id="1825957"/>
    <lineage>
        <taxon>Eukaryota</taxon>
        <taxon>Viridiplantae</taxon>
        <taxon>Chlorophyta</taxon>
        <taxon>core chlorophytes</taxon>
        <taxon>Trebouxiophyceae</taxon>
        <taxon>Trebouxiales</taxon>
        <taxon>Trebouxiaceae</taxon>
        <taxon>Trebouxia</taxon>
    </lineage>
</organism>
<sequence length="300" mass="36074">MTISNKLEIGSSETTREILLTQLNFKNYIRFGRVQHKPNPNPIFLEWFIGFFEADGCFLKWVDQNQKNRFGLEITQKDVQLMYKIRTGLGFGKITEIRKQNNPIYWRYSVYDLKNLTRLIWLFNGNLITVKKQKQFQIWVAEFNKRYNSDFLFLDTKPEICFKNAWLSGFFERDAGFWVQSKNIVRVNKDKSQAYNIKMKFYITQRDEKVLLNQIKHLFQIPSNIYQITNGSVTEKYNRLETSLLKSHLLLIQYLTKYPFLGKRQILFNRWKRVLGYRTKKYPITKKSIIKLQRLILDTK</sequence>
<dbReference type="InterPro" id="IPR027434">
    <property type="entry name" value="Homing_endonucl"/>
</dbReference>
<dbReference type="EMBL" id="MK643158">
    <property type="protein sequence ID" value="QHO63922.1"/>
    <property type="molecule type" value="Genomic_DNA"/>
</dbReference>
<evidence type="ECO:0000313" key="2">
    <source>
        <dbReference type="EMBL" id="QHO63922.1"/>
    </source>
</evidence>
<keyword evidence="2" id="KW-0150">Chloroplast</keyword>
<keyword evidence="2" id="KW-0934">Plastid</keyword>
<reference evidence="2" key="1">
    <citation type="journal article" date="2019" name="J. Phycol.">
        <title>The chloroplast genome of the lichen-symbiont microalga Trebouxia sp. Tr9 (Trebouxiophyceae, Chlorophyta) shows short inverted repeats with a single gene and loss of the rps4 gene, which is encoded by the nucleus.</title>
        <authorList>
            <person name="Martinez-Alberola F."/>
            <person name="Barreno E."/>
            <person name="Casano L.M."/>
            <person name="Gasulla F."/>
            <person name="Molins A."/>
            <person name="Moya P."/>
            <person name="Gonzalez-Hourcade M."/>
            <person name="Del Campo E.M."/>
        </authorList>
    </citation>
    <scope>NUCLEOTIDE SEQUENCE</scope>
    <source>
        <strain evidence="2">TR9</strain>
    </source>
</reference>
<feature type="domain" description="Homing endonuclease LAGLIDADG" evidence="1">
    <location>
        <begin position="167"/>
        <end position="274"/>
    </location>
</feature>
<dbReference type="RefSeq" id="YP_009725416.1">
    <property type="nucleotide sequence ID" value="NC_045839.1"/>
</dbReference>
<dbReference type="GO" id="GO:0004519">
    <property type="term" value="F:endonuclease activity"/>
    <property type="evidence" value="ECO:0007669"/>
    <property type="project" value="InterPro"/>
</dbReference>
<accession>A0A6B9VNQ8</accession>
<geneLocation type="chloroplast" evidence="2"/>
<dbReference type="Pfam" id="PF00961">
    <property type="entry name" value="LAGLIDADG_1"/>
    <property type="match status" value="2"/>
</dbReference>
<dbReference type="GO" id="GO:0005739">
    <property type="term" value="C:mitochondrion"/>
    <property type="evidence" value="ECO:0007669"/>
    <property type="project" value="UniProtKB-ARBA"/>
</dbReference>
<dbReference type="InterPro" id="IPR051289">
    <property type="entry name" value="LAGLIDADG_Endonuclease"/>
</dbReference>
<dbReference type="Gene3D" id="3.10.28.10">
    <property type="entry name" value="Homing endonucleases"/>
    <property type="match status" value="2"/>
</dbReference>
<dbReference type="InterPro" id="IPR004860">
    <property type="entry name" value="LAGLIDADG_dom"/>
</dbReference>
<feature type="domain" description="Homing endonuclease LAGLIDADG" evidence="1">
    <location>
        <begin position="49"/>
        <end position="140"/>
    </location>
</feature>
<dbReference type="PANTHER" id="PTHR36181:SF2">
    <property type="entry name" value="INTRON-ENCODED ENDONUCLEASE AI3-RELATED"/>
    <property type="match status" value="1"/>
</dbReference>
<proteinExistence type="predicted"/>
<dbReference type="GeneID" id="43960820"/>
<name>A0A6B9VNQ8_9CHLO</name>